<feature type="compositionally biased region" description="Low complexity" evidence="2">
    <location>
        <begin position="42"/>
        <end position="57"/>
    </location>
</feature>
<evidence type="ECO:0000256" key="3">
    <source>
        <dbReference type="SAM" id="SignalP"/>
    </source>
</evidence>
<evidence type="ECO:0000313" key="4">
    <source>
        <dbReference type="EMBL" id="MBC8535834.1"/>
    </source>
</evidence>
<dbReference type="AlphaFoldDB" id="A0A926HTG0"/>
<evidence type="ECO:0000313" key="5">
    <source>
        <dbReference type="Proteomes" id="UP000620366"/>
    </source>
</evidence>
<evidence type="ECO:0000256" key="1">
    <source>
        <dbReference type="SAM" id="Coils"/>
    </source>
</evidence>
<feature type="coiled-coil region" evidence="1">
    <location>
        <begin position="299"/>
        <end position="343"/>
    </location>
</feature>
<feature type="signal peptide" evidence="3">
    <location>
        <begin position="1"/>
        <end position="25"/>
    </location>
</feature>
<feature type="chain" id="PRO_5037094029" evidence="3">
    <location>
        <begin position="26"/>
        <end position="459"/>
    </location>
</feature>
<protein>
    <submittedName>
        <fullName evidence="4">TolC family protein</fullName>
    </submittedName>
</protein>
<dbReference type="Gene3D" id="1.20.1600.10">
    <property type="entry name" value="Outer membrane efflux proteins (OEP)"/>
    <property type="match status" value="2"/>
</dbReference>
<accession>A0A926HTG0</accession>
<dbReference type="RefSeq" id="WP_249299579.1">
    <property type="nucleotide sequence ID" value="NZ_JACRSP010000002.1"/>
</dbReference>
<name>A0A926HTG0_9FIRM</name>
<evidence type="ECO:0000256" key="2">
    <source>
        <dbReference type="SAM" id="MobiDB-lite"/>
    </source>
</evidence>
<dbReference type="SUPFAM" id="SSF56954">
    <property type="entry name" value="Outer membrane efflux proteins (OEP)"/>
    <property type="match status" value="1"/>
</dbReference>
<proteinExistence type="predicted"/>
<keyword evidence="1" id="KW-0175">Coiled coil</keyword>
<reference evidence="4" key="1">
    <citation type="submission" date="2020-08" db="EMBL/GenBank/DDBJ databases">
        <title>Genome public.</title>
        <authorList>
            <person name="Liu C."/>
            <person name="Sun Q."/>
        </authorList>
    </citation>
    <scope>NUCLEOTIDE SEQUENCE</scope>
    <source>
        <strain evidence="4">BX7</strain>
    </source>
</reference>
<dbReference type="EMBL" id="JACRSP010000002">
    <property type="protein sequence ID" value="MBC8535834.1"/>
    <property type="molecule type" value="Genomic_DNA"/>
</dbReference>
<sequence>MSKKAVAMVLTVVLVFSLCGATALADGETPPMQTDPAQVVSDEQTPQQDTQTPADPEGTLSYENLEQRVRAGDLKILILEENIARAESVDFTQLKEELRDQLNTIADKQWSLITAGGSFGSPEISFSPEFMANPDNQKLLGVIGAMQQGMSALTSLATSSARQSLDQAYATAREQFDALQDGETQKSIADGVRQMRDMQNAEVMLAQATYIQLVELNAALNTLDRSLAAMDRQIEELELRYELGQISALTLKQVKTARSSLASQRESYALTARTGLMGLEFMIGAGPTGTTKLTALPLVTKEQLAAMDLEKDLEAAQQASYSLYSAKKTLDDAEQTFKDAQKEYGEREYQYTQAQHTWQADQYTYEATIKGFEISFRTLYAQVKDYAQVLDAAQTALAVEQESYAAEQLKYEQGNLSHNKLLDAADTLAAAQDKVDTAQRNLFSAYNNYRWAVDCGILN</sequence>
<keyword evidence="3" id="KW-0732">Signal</keyword>
<feature type="region of interest" description="Disordered" evidence="2">
    <location>
        <begin position="26"/>
        <end position="60"/>
    </location>
</feature>
<dbReference type="Proteomes" id="UP000620366">
    <property type="component" value="Unassembled WGS sequence"/>
</dbReference>
<dbReference type="GO" id="GO:0015562">
    <property type="term" value="F:efflux transmembrane transporter activity"/>
    <property type="evidence" value="ECO:0007669"/>
    <property type="project" value="InterPro"/>
</dbReference>
<keyword evidence="5" id="KW-1185">Reference proteome</keyword>
<gene>
    <name evidence="4" type="ORF">H8695_03905</name>
</gene>
<organism evidence="4 5">
    <name type="scientific">Feifania hominis</name>
    <dbReference type="NCBI Taxonomy" id="2763660"/>
    <lineage>
        <taxon>Bacteria</taxon>
        <taxon>Bacillati</taxon>
        <taxon>Bacillota</taxon>
        <taxon>Clostridia</taxon>
        <taxon>Eubacteriales</taxon>
        <taxon>Feifaniaceae</taxon>
        <taxon>Feifania</taxon>
    </lineage>
</organism>
<feature type="coiled-coil region" evidence="1">
    <location>
        <begin position="213"/>
        <end position="240"/>
    </location>
</feature>
<comment type="caution">
    <text evidence="4">The sequence shown here is derived from an EMBL/GenBank/DDBJ whole genome shotgun (WGS) entry which is preliminary data.</text>
</comment>